<accession>A0A8J2L8S7</accession>
<sequence>MVLPCPGKSRKCSSFP</sequence>
<proteinExistence type="predicted"/>
<organism evidence="1 2">
    <name type="scientific">Allacma fusca</name>
    <dbReference type="NCBI Taxonomy" id="39272"/>
    <lineage>
        <taxon>Eukaryota</taxon>
        <taxon>Metazoa</taxon>
        <taxon>Ecdysozoa</taxon>
        <taxon>Arthropoda</taxon>
        <taxon>Hexapoda</taxon>
        <taxon>Collembola</taxon>
        <taxon>Symphypleona</taxon>
        <taxon>Sminthuridae</taxon>
        <taxon>Allacma</taxon>
    </lineage>
</organism>
<name>A0A8J2L8S7_9HEXA</name>
<evidence type="ECO:0000313" key="2">
    <source>
        <dbReference type="Proteomes" id="UP000708208"/>
    </source>
</evidence>
<comment type="caution">
    <text evidence="1">The sequence shown here is derived from an EMBL/GenBank/DDBJ whole genome shotgun (WGS) entry which is preliminary data.</text>
</comment>
<reference evidence="1" key="1">
    <citation type="submission" date="2021-06" db="EMBL/GenBank/DDBJ databases">
        <authorList>
            <person name="Hodson N. C."/>
            <person name="Mongue J. A."/>
            <person name="Jaron S. K."/>
        </authorList>
    </citation>
    <scope>NUCLEOTIDE SEQUENCE</scope>
</reference>
<protein>
    <submittedName>
        <fullName evidence="1">Uncharacterized protein</fullName>
    </submittedName>
</protein>
<dbReference type="EMBL" id="CAJVCH010555868">
    <property type="protein sequence ID" value="CAG7830447.1"/>
    <property type="molecule type" value="Genomic_DNA"/>
</dbReference>
<feature type="non-terminal residue" evidence="1">
    <location>
        <position position="1"/>
    </location>
</feature>
<evidence type="ECO:0000313" key="1">
    <source>
        <dbReference type="EMBL" id="CAG7830447.1"/>
    </source>
</evidence>
<dbReference type="AlphaFoldDB" id="A0A8J2L8S7"/>
<gene>
    <name evidence="1" type="ORF">AFUS01_LOCUS40247</name>
</gene>
<dbReference type="Proteomes" id="UP000708208">
    <property type="component" value="Unassembled WGS sequence"/>
</dbReference>
<keyword evidence="2" id="KW-1185">Reference proteome</keyword>